<dbReference type="SUPFAM" id="SSF56317">
    <property type="entry name" value="Carbon-nitrogen hydrolase"/>
    <property type="match status" value="1"/>
</dbReference>
<dbReference type="GO" id="GO:0016787">
    <property type="term" value="F:hydrolase activity"/>
    <property type="evidence" value="ECO:0007669"/>
    <property type="project" value="UniProtKB-KW"/>
</dbReference>
<proteinExistence type="predicted"/>
<feature type="domain" description="CN hydrolase" evidence="1">
    <location>
        <begin position="5"/>
        <end position="138"/>
    </location>
</feature>
<accession>A0A7W6NXN4</accession>
<evidence type="ECO:0000259" key="1">
    <source>
        <dbReference type="PROSITE" id="PS50263"/>
    </source>
</evidence>
<name>A0A7W6NXN4_9SPHN</name>
<evidence type="ECO:0000313" key="2">
    <source>
        <dbReference type="EMBL" id="MBB4099458.1"/>
    </source>
</evidence>
<dbReference type="PANTHER" id="PTHR23088:SF27">
    <property type="entry name" value="DEAMINATED GLUTATHIONE AMIDASE"/>
    <property type="match status" value="1"/>
</dbReference>
<dbReference type="Proteomes" id="UP000557392">
    <property type="component" value="Unassembled WGS sequence"/>
</dbReference>
<keyword evidence="2" id="KW-0378">Hydrolase</keyword>
<evidence type="ECO:0000313" key="3">
    <source>
        <dbReference type="Proteomes" id="UP000557392"/>
    </source>
</evidence>
<dbReference type="PROSITE" id="PS50263">
    <property type="entry name" value="CN_HYDROLASE"/>
    <property type="match status" value="1"/>
</dbReference>
<reference evidence="2 3" key="1">
    <citation type="submission" date="2020-08" db="EMBL/GenBank/DDBJ databases">
        <title>Genomic Encyclopedia of Type Strains, Phase IV (KMG-IV): sequencing the most valuable type-strain genomes for metagenomic binning, comparative biology and taxonomic classification.</title>
        <authorList>
            <person name="Goeker M."/>
        </authorList>
    </citation>
    <scope>NUCLEOTIDE SEQUENCE [LARGE SCALE GENOMIC DNA]</scope>
    <source>
        <strain evidence="2 3">DSM 101806</strain>
    </source>
</reference>
<dbReference type="Pfam" id="PF00795">
    <property type="entry name" value="CN_hydrolase"/>
    <property type="match status" value="1"/>
</dbReference>
<dbReference type="InterPro" id="IPR036526">
    <property type="entry name" value="C-N_Hydrolase_sf"/>
</dbReference>
<keyword evidence="3" id="KW-1185">Reference proteome</keyword>
<dbReference type="InterPro" id="IPR003010">
    <property type="entry name" value="C-N_Hydrolase"/>
</dbReference>
<dbReference type="Gene3D" id="3.60.110.10">
    <property type="entry name" value="Carbon-nitrogen hydrolase"/>
    <property type="match status" value="1"/>
</dbReference>
<organism evidence="2 3">
    <name type="scientific">Sphingomonas kyeonggiensis</name>
    <dbReference type="NCBI Taxonomy" id="1268553"/>
    <lineage>
        <taxon>Bacteria</taxon>
        <taxon>Pseudomonadati</taxon>
        <taxon>Pseudomonadota</taxon>
        <taxon>Alphaproteobacteria</taxon>
        <taxon>Sphingomonadales</taxon>
        <taxon>Sphingomonadaceae</taxon>
        <taxon>Sphingomonas</taxon>
    </lineage>
</organism>
<dbReference type="PANTHER" id="PTHR23088">
    <property type="entry name" value="NITRILASE-RELATED"/>
    <property type="match status" value="1"/>
</dbReference>
<dbReference type="AlphaFoldDB" id="A0A7W6NXN4"/>
<sequence length="138" mass="15253">MTRNLCVATVQFQHQAGNKDHNLSRIEHFARQAATSGAQLVCMPEMCISGYWHVPFLDEAGLHAIAEPVDGPSVLRVASLAQHLNLAIGVGWLELGEDERLYNAYRVAEGRMLAFTLSERVLMVPAKLPFSSRVKVPI</sequence>
<protein>
    <submittedName>
        <fullName evidence="2">Putative amidohydrolase</fullName>
    </submittedName>
</protein>
<comment type="caution">
    <text evidence="2">The sequence shown here is derived from an EMBL/GenBank/DDBJ whole genome shotgun (WGS) entry which is preliminary data.</text>
</comment>
<gene>
    <name evidence="2" type="ORF">GGR46_003022</name>
</gene>
<dbReference type="EMBL" id="JACIEH010000002">
    <property type="protein sequence ID" value="MBB4099458.1"/>
    <property type="molecule type" value="Genomic_DNA"/>
</dbReference>